<feature type="compositionally biased region" description="Basic and acidic residues" evidence="1">
    <location>
        <begin position="118"/>
        <end position="132"/>
    </location>
</feature>
<reference evidence="2 3" key="1">
    <citation type="journal article" date="2018" name="Nat. Ecol. Evol.">
        <title>Pezizomycetes genomes reveal the molecular basis of ectomycorrhizal truffle lifestyle.</title>
        <authorList>
            <person name="Murat C."/>
            <person name="Payen T."/>
            <person name="Noel B."/>
            <person name="Kuo A."/>
            <person name="Morin E."/>
            <person name="Chen J."/>
            <person name="Kohler A."/>
            <person name="Krizsan K."/>
            <person name="Balestrini R."/>
            <person name="Da Silva C."/>
            <person name="Montanini B."/>
            <person name="Hainaut M."/>
            <person name="Levati E."/>
            <person name="Barry K.W."/>
            <person name="Belfiori B."/>
            <person name="Cichocki N."/>
            <person name="Clum A."/>
            <person name="Dockter R.B."/>
            <person name="Fauchery L."/>
            <person name="Guy J."/>
            <person name="Iotti M."/>
            <person name="Le Tacon F."/>
            <person name="Lindquist E.A."/>
            <person name="Lipzen A."/>
            <person name="Malagnac F."/>
            <person name="Mello A."/>
            <person name="Molinier V."/>
            <person name="Miyauchi S."/>
            <person name="Poulain J."/>
            <person name="Riccioni C."/>
            <person name="Rubini A."/>
            <person name="Sitrit Y."/>
            <person name="Splivallo R."/>
            <person name="Traeger S."/>
            <person name="Wang M."/>
            <person name="Zifcakova L."/>
            <person name="Wipf D."/>
            <person name="Zambonelli A."/>
            <person name="Paolocci F."/>
            <person name="Nowrousian M."/>
            <person name="Ottonello S."/>
            <person name="Baldrian P."/>
            <person name="Spatafora J.W."/>
            <person name="Henrissat B."/>
            <person name="Nagy L.G."/>
            <person name="Aury J.M."/>
            <person name="Wincker P."/>
            <person name="Grigoriev I.V."/>
            <person name="Bonfante P."/>
            <person name="Martin F.M."/>
        </authorList>
    </citation>
    <scope>NUCLEOTIDE SEQUENCE [LARGE SCALE GENOMIC DNA]</scope>
    <source>
        <strain evidence="2 3">RN42</strain>
    </source>
</reference>
<gene>
    <name evidence="2" type="ORF">BJ508DRAFT_326994</name>
</gene>
<organism evidence="2 3">
    <name type="scientific">Ascobolus immersus RN42</name>
    <dbReference type="NCBI Taxonomy" id="1160509"/>
    <lineage>
        <taxon>Eukaryota</taxon>
        <taxon>Fungi</taxon>
        <taxon>Dikarya</taxon>
        <taxon>Ascomycota</taxon>
        <taxon>Pezizomycotina</taxon>
        <taxon>Pezizomycetes</taxon>
        <taxon>Pezizales</taxon>
        <taxon>Ascobolaceae</taxon>
        <taxon>Ascobolus</taxon>
    </lineage>
</organism>
<evidence type="ECO:0000313" key="2">
    <source>
        <dbReference type="EMBL" id="RPA80903.1"/>
    </source>
</evidence>
<feature type="compositionally biased region" description="Low complexity" evidence="1">
    <location>
        <begin position="34"/>
        <end position="43"/>
    </location>
</feature>
<proteinExistence type="predicted"/>
<feature type="region of interest" description="Disordered" evidence="1">
    <location>
        <begin position="73"/>
        <end position="135"/>
    </location>
</feature>
<dbReference type="EMBL" id="ML119684">
    <property type="protein sequence ID" value="RPA80903.1"/>
    <property type="molecule type" value="Genomic_DNA"/>
</dbReference>
<feature type="region of interest" description="Disordered" evidence="1">
    <location>
        <begin position="34"/>
        <end position="56"/>
    </location>
</feature>
<sequence length="153" mass="15627">MSSSFTGAKGTPYESELAAEVARLAEEEGDVVGSVVGGLDSLGTSGRDSTAKEGGMSFSIRLKMEEERKMFGGRGAMGSFKGRERETGGWDVNGNGKGVNGARPPTVDGKEGGVPVGKPREAKEEGIGKEPETMVEAASSALASAVGGLEDVD</sequence>
<keyword evidence="3" id="KW-1185">Reference proteome</keyword>
<protein>
    <submittedName>
        <fullName evidence="2">Uncharacterized protein</fullName>
    </submittedName>
</protein>
<dbReference type="Proteomes" id="UP000275078">
    <property type="component" value="Unassembled WGS sequence"/>
</dbReference>
<dbReference type="AlphaFoldDB" id="A0A3N4I465"/>
<name>A0A3N4I465_ASCIM</name>
<evidence type="ECO:0000313" key="3">
    <source>
        <dbReference type="Proteomes" id="UP000275078"/>
    </source>
</evidence>
<accession>A0A3N4I465</accession>
<evidence type="ECO:0000256" key="1">
    <source>
        <dbReference type="SAM" id="MobiDB-lite"/>
    </source>
</evidence>